<dbReference type="InterPro" id="IPR029063">
    <property type="entry name" value="SAM-dependent_MTases_sf"/>
</dbReference>
<keyword evidence="2" id="KW-1185">Reference proteome</keyword>
<evidence type="ECO:0008006" key="3">
    <source>
        <dbReference type="Google" id="ProtNLM"/>
    </source>
</evidence>
<gene>
    <name evidence="1" type="ORF">T310_1754</name>
</gene>
<reference evidence="1 2" key="1">
    <citation type="submission" date="2015-04" db="EMBL/GenBank/DDBJ databases">
        <authorList>
            <person name="Heijne W.H."/>
            <person name="Fedorova N.D."/>
            <person name="Nierman W.C."/>
            <person name="Vollebregt A.W."/>
            <person name="Zhao Z."/>
            <person name="Wu L."/>
            <person name="Kumar M."/>
            <person name="Stam H."/>
            <person name="van den Berg M.A."/>
            <person name="Pel H.J."/>
        </authorList>
    </citation>
    <scope>NUCLEOTIDE SEQUENCE [LARGE SCALE GENOMIC DNA]</scope>
    <source>
        <strain evidence="1 2">CBS 393.64</strain>
    </source>
</reference>
<dbReference type="Pfam" id="PF13489">
    <property type="entry name" value="Methyltransf_23"/>
    <property type="match status" value="1"/>
</dbReference>
<accession>A0A0F4Z1J1</accession>
<dbReference type="PANTHER" id="PTHR43591:SF10">
    <property type="entry name" value="ABC TRANSMEMBRANE TYPE-1 DOMAIN-CONTAINING PROTEIN-RELATED"/>
    <property type="match status" value="1"/>
</dbReference>
<dbReference type="OrthoDB" id="4223307at2759"/>
<dbReference type="Gene3D" id="3.40.50.150">
    <property type="entry name" value="Vaccinia Virus protein VP39"/>
    <property type="match status" value="1"/>
</dbReference>
<dbReference type="SUPFAM" id="SSF53335">
    <property type="entry name" value="S-adenosyl-L-methionine-dependent methyltransferases"/>
    <property type="match status" value="1"/>
</dbReference>
<dbReference type="GeneID" id="25314105"/>
<proteinExistence type="predicted"/>
<evidence type="ECO:0000313" key="2">
    <source>
        <dbReference type="Proteomes" id="UP000053958"/>
    </source>
</evidence>
<dbReference type="CDD" id="cd02440">
    <property type="entry name" value="AdoMet_MTases"/>
    <property type="match status" value="1"/>
</dbReference>
<dbReference type="RefSeq" id="XP_013330827.1">
    <property type="nucleotide sequence ID" value="XM_013475373.1"/>
</dbReference>
<protein>
    <recommendedName>
        <fullName evidence="3">S-adenosyl-L-methionine-dependent methyltransferase</fullName>
    </recommendedName>
</protein>
<dbReference type="EMBL" id="LASV01000072">
    <property type="protein sequence ID" value="KKA24215.1"/>
    <property type="molecule type" value="Genomic_DNA"/>
</dbReference>
<sequence length="322" mass="36487">MIGEANPTIEIDDRVTENDSTYGDELSGYSASLTSSVLNFRKENGRTYHGYRDGAYLLPNDEDEAERLDMLHEMTLTIMDRKLFLAPIGDSPQRAIDLGTGTGIWAIDFAEQFPSAEVTGVDLSPIQPSMVPPNVKFLVDDIEADWVYNQPFDFVHARFLAASMKNYKRLIQQAYNNTVPGGWVEFHDWDAVLYSEDDSLKDTALQQYYDVVRNAFIGSGYELDPGPKLEGWFREVGFENIHVQKYVVPLGIWPKDEHLVETGFEASAMAVLTRYAGWSKDEVTVLVAKAMNDSRNPKIHSFYHFYAVYGQKPKPKGQENEN</sequence>
<dbReference type="PANTHER" id="PTHR43591">
    <property type="entry name" value="METHYLTRANSFERASE"/>
    <property type="match status" value="1"/>
</dbReference>
<name>A0A0F4Z1J1_RASE3</name>
<comment type="caution">
    <text evidence="1">The sequence shown here is derived from an EMBL/GenBank/DDBJ whole genome shotgun (WGS) entry which is preliminary data.</text>
</comment>
<dbReference type="GO" id="GO:0008168">
    <property type="term" value="F:methyltransferase activity"/>
    <property type="evidence" value="ECO:0007669"/>
    <property type="project" value="TreeGrafter"/>
</dbReference>
<evidence type="ECO:0000313" key="1">
    <source>
        <dbReference type="EMBL" id="KKA24215.1"/>
    </source>
</evidence>
<dbReference type="Proteomes" id="UP000053958">
    <property type="component" value="Unassembled WGS sequence"/>
</dbReference>
<dbReference type="STRING" id="1408163.A0A0F4Z1J1"/>
<organism evidence="1 2">
    <name type="scientific">Rasamsonia emersonii (strain ATCC 16479 / CBS 393.64 / IMI 116815)</name>
    <dbReference type="NCBI Taxonomy" id="1408163"/>
    <lineage>
        <taxon>Eukaryota</taxon>
        <taxon>Fungi</taxon>
        <taxon>Dikarya</taxon>
        <taxon>Ascomycota</taxon>
        <taxon>Pezizomycotina</taxon>
        <taxon>Eurotiomycetes</taxon>
        <taxon>Eurotiomycetidae</taxon>
        <taxon>Eurotiales</taxon>
        <taxon>Trichocomaceae</taxon>
        <taxon>Rasamsonia</taxon>
    </lineage>
</organism>
<dbReference type="AlphaFoldDB" id="A0A0F4Z1J1"/>